<reference evidence="4 5" key="2">
    <citation type="submission" date="2018-11" db="EMBL/GenBank/DDBJ databases">
        <authorList>
            <consortium name="Pathogen Informatics"/>
        </authorList>
    </citation>
    <scope>NUCLEOTIDE SEQUENCE [LARGE SCALE GENOMIC DNA]</scope>
</reference>
<dbReference type="SUPFAM" id="SSF57802">
    <property type="entry name" value="Rubredoxin-like"/>
    <property type="match status" value="1"/>
</dbReference>
<dbReference type="GO" id="GO:0006123">
    <property type="term" value="P:mitochondrial electron transport, cytochrome c to oxygen"/>
    <property type="evidence" value="ECO:0007669"/>
    <property type="project" value="InterPro"/>
</dbReference>
<organism evidence="6">
    <name type="scientific">Thelazia callipaeda</name>
    <name type="common">Oriental eyeworm</name>
    <name type="synonym">Parasitic nematode</name>
    <dbReference type="NCBI Taxonomy" id="103827"/>
    <lineage>
        <taxon>Eukaryota</taxon>
        <taxon>Metazoa</taxon>
        <taxon>Ecdysozoa</taxon>
        <taxon>Nematoda</taxon>
        <taxon>Chromadorea</taxon>
        <taxon>Rhabditida</taxon>
        <taxon>Spirurina</taxon>
        <taxon>Spiruromorpha</taxon>
        <taxon>Thelazioidea</taxon>
        <taxon>Thelaziidae</taxon>
        <taxon>Thelazia</taxon>
    </lineage>
</organism>
<dbReference type="PANTHER" id="PTHR10122">
    <property type="entry name" value="CYTOCHROME C OXIDASE SUBUNIT 5B, MITOCHONDRIAL"/>
    <property type="match status" value="1"/>
</dbReference>
<feature type="binding site" evidence="3">
    <location>
        <position position="124"/>
    </location>
    <ligand>
        <name>Zn(2+)</name>
        <dbReference type="ChEBI" id="CHEBI:29105"/>
    </ligand>
</feature>
<dbReference type="PANTHER" id="PTHR10122:SF0">
    <property type="entry name" value="CYTOCHROME C OXIDASE SUBUNIT 5B, ISOFORM A-RELATED"/>
    <property type="match status" value="1"/>
</dbReference>
<dbReference type="PROSITE" id="PS51359">
    <property type="entry name" value="COX5B_2"/>
    <property type="match status" value="1"/>
</dbReference>
<evidence type="ECO:0000313" key="6">
    <source>
        <dbReference type="WBParaSite" id="TCLT_0000266801-mRNA-1"/>
    </source>
</evidence>
<dbReference type="GO" id="GO:0045277">
    <property type="term" value="C:respiratory chain complex IV"/>
    <property type="evidence" value="ECO:0007669"/>
    <property type="project" value="InterPro"/>
</dbReference>
<dbReference type="Proteomes" id="UP000276776">
    <property type="component" value="Unassembled WGS sequence"/>
</dbReference>
<dbReference type="InterPro" id="IPR036972">
    <property type="entry name" value="Cyt_c_oxidase_su5b_sf"/>
</dbReference>
<dbReference type="OMA" id="ACFCEPD"/>
<protein>
    <submittedName>
        <fullName evidence="6">Cytochrome c oxidase subunit 5B, mitochondrial</fullName>
    </submittedName>
</protein>
<evidence type="ECO:0000256" key="2">
    <source>
        <dbReference type="ARBA" id="ARBA00022833"/>
    </source>
</evidence>
<dbReference type="AlphaFoldDB" id="A0A0N5CR18"/>
<dbReference type="GO" id="GO:0046872">
    <property type="term" value="F:metal ion binding"/>
    <property type="evidence" value="ECO:0007669"/>
    <property type="project" value="UniProtKB-KW"/>
</dbReference>
<feature type="binding site" evidence="3">
    <location>
        <position position="100"/>
    </location>
    <ligand>
        <name>Zn(2+)</name>
        <dbReference type="ChEBI" id="CHEBI:29105"/>
    </ligand>
</feature>
<dbReference type="EMBL" id="UYYF01000619">
    <property type="protein sequence ID" value="VDM98754.1"/>
    <property type="molecule type" value="Genomic_DNA"/>
</dbReference>
<evidence type="ECO:0000313" key="5">
    <source>
        <dbReference type="Proteomes" id="UP000276776"/>
    </source>
</evidence>
<name>A0A0N5CR18_THECL</name>
<gene>
    <name evidence="4" type="ORF">TCLT_LOCUS2669</name>
</gene>
<keyword evidence="2 3" id="KW-0862">Zinc</keyword>
<evidence type="ECO:0000256" key="1">
    <source>
        <dbReference type="ARBA" id="ARBA00022723"/>
    </source>
</evidence>
<evidence type="ECO:0000256" key="3">
    <source>
        <dbReference type="PIRSR" id="PIRSR602124-1"/>
    </source>
</evidence>
<dbReference type="GO" id="GO:0005740">
    <property type="term" value="C:mitochondrial envelope"/>
    <property type="evidence" value="ECO:0007669"/>
    <property type="project" value="InterPro"/>
</dbReference>
<keyword evidence="5" id="KW-1185">Reference proteome</keyword>
<feature type="binding site" evidence="3">
    <location>
        <position position="102"/>
    </location>
    <ligand>
        <name>Zn(2+)</name>
        <dbReference type="ChEBI" id="CHEBI:29105"/>
    </ligand>
</feature>
<proteinExistence type="predicted"/>
<accession>A0A0N5CR18</accession>
<dbReference type="OrthoDB" id="10249250at2759"/>
<sequence length="139" mass="15972">MAQIYARKLFTAFACNTSTAVRAVTMCIKRPYAKVASPEDYGYYTDPLEGHEESMARRQLVATLAGDDRYETKVYYKLEDSSPEKPNLIPSDYDYRLLACFCEPDTTFPVLFVLHEGEPQRCRCGHWFKLIDQEGADHL</sequence>
<evidence type="ECO:0000313" key="4">
    <source>
        <dbReference type="EMBL" id="VDM98754.1"/>
    </source>
</evidence>
<dbReference type="WBParaSite" id="TCLT_0000266801-mRNA-1">
    <property type="protein sequence ID" value="TCLT_0000266801-mRNA-1"/>
    <property type="gene ID" value="TCLT_0000266801"/>
</dbReference>
<dbReference type="Gene3D" id="2.60.11.10">
    <property type="entry name" value="Cytochrome c oxidase, subunit Vb"/>
    <property type="match status" value="1"/>
</dbReference>
<reference evidence="6" key="1">
    <citation type="submission" date="2017-02" db="UniProtKB">
        <authorList>
            <consortium name="WormBaseParasite"/>
        </authorList>
    </citation>
    <scope>IDENTIFICATION</scope>
</reference>
<feature type="binding site" evidence="3">
    <location>
        <position position="122"/>
    </location>
    <ligand>
        <name>Zn(2+)</name>
        <dbReference type="ChEBI" id="CHEBI:29105"/>
    </ligand>
</feature>
<dbReference type="InterPro" id="IPR002124">
    <property type="entry name" value="Cyt_c_oxidase_su5b"/>
</dbReference>
<dbReference type="STRING" id="103827.A0A0N5CR18"/>
<keyword evidence="1 3" id="KW-0479">Metal-binding</keyword>